<accession>A0A1Y5YUH6</accession>
<dbReference type="CDD" id="cd00093">
    <property type="entry name" value="HTH_XRE"/>
    <property type="match status" value="1"/>
</dbReference>
<evidence type="ECO:0000256" key="1">
    <source>
        <dbReference type="ARBA" id="ARBA00023125"/>
    </source>
</evidence>
<proteinExistence type="predicted"/>
<dbReference type="AlphaFoldDB" id="A0A1Y5YUH6"/>
<dbReference type="Gene3D" id="1.10.260.40">
    <property type="entry name" value="lambda repressor-like DNA-binding domains"/>
    <property type="match status" value="1"/>
</dbReference>
<gene>
    <name evidence="3" type="ORF">BACERE00185_00243</name>
</gene>
<organism evidence="3 4">
    <name type="scientific">Bacillus mobilis</name>
    <dbReference type="NCBI Taxonomy" id="2026190"/>
    <lineage>
        <taxon>Bacteria</taxon>
        <taxon>Bacillati</taxon>
        <taxon>Bacillota</taxon>
        <taxon>Bacilli</taxon>
        <taxon>Bacillales</taxon>
        <taxon>Bacillaceae</taxon>
        <taxon>Bacillus</taxon>
        <taxon>Bacillus cereus group</taxon>
    </lineage>
</organism>
<sequence length="80" mass="9283">MRKRLINERASRNLTQEELALALNLSTIFIRKVEKGERNPSVKTMKAYQSFFGVRATELFPDIFNDFDDTKCIKDTKLIG</sequence>
<evidence type="ECO:0000259" key="2">
    <source>
        <dbReference type="PROSITE" id="PS50943"/>
    </source>
</evidence>
<dbReference type="EMBL" id="FWZD01000024">
    <property type="protein sequence ID" value="SMD67698.1"/>
    <property type="molecule type" value="Genomic_DNA"/>
</dbReference>
<dbReference type="PANTHER" id="PTHR46558:SF4">
    <property type="entry name" value="DNA-BIDING PHAGE PROTEIN"/>
    <property type="match status" value="1"/>
</dbReference>
<dbReference type="InterPro" id="IPR010982">
    <property type="entry name" value="Lambda_DNA-bd_dom_sf"/>
</dbReference>
<protein>
    <submittedName>
        <fullName evidence="3">Helix-turn-helix protein</fullName>
    </submittedName>
</protein>
<dbReference type="SMART" id="SM00530">
    <property type="entry name" value="HTH_XRE"/>
    <property type="match status" value="1"/>
</dbReference>
<keyword evidence="1" id="KW-0238">DNA-binding</keyword>
<dbReference type="GO" id="GO:0003677">
    <property type="term" value="F:DNA binding"/>
    <property type="evidence" value="ECO:0007669"/>
    <property type="project" value="UniProtKB-KW"/>
</dbReference>
<feature type="domain" description="HTH cro/C1-type" evidence="2">
    <location>
        <begin position="5"/>
        <end position="59"/>
    </location>
</feature>
<name>A0A1Y5YUH6_9BACI</name>
<dbReference type="InterPro" id="IPR001387">
    <property type="entry name" value="Cro/C1-type_HTH"/>
</dbReference>
<dbReference type="SUPFAM" id="SSF47413">
    <property type="entry name" value="lambda repressor-like DNA-binding domains"/>
    <property type="match status" value="1"/>
</dbReference>
<dbReference type="PANTHER" id="PTHR46558">
    <property type="entry name" value="TRACRIPTIONAL REGULATORY PROTEIN-RELATED-RELATED"/>
    <property type="match status" value="1"/>
</dbReference>
<dbReference type="Pfam" id="PF01381">
    <property type="entry name" value="HTH_3"/>
    <property type="match status" value="1"/>
</dbReference>
<dbReference type="RefSeq" id="WP_001231651.1">
    <property type="nucleotide sequence ID" value="NZ_FWZD01000024.1"/>
</dbReference>
<evidence type="ECO:0000313" key="3">
    <source>
        <dbReference type="EMBL" id="SMD67698.1"/>
    </source>
</evidence>
<reference evidence="4" key="1">
    <citation type="submission" date="2017-04" db="EMBL/GenBank/DDBJ databases">
        <authorList>
            <person name="Criscuolo A."/>
        </authorList>
    </citation>
    <scope>NUCLEOTIDE SEQUENCE [LARGE SCALE GENOMIC DNA]</scope>
</reference>
<dbReference type="Proteomes" id="UP000194439">
    <property type="component" value="Unassembled WGS sequence"/>
</dbReference>
<dbReference type="PROSITE" id="PS50943">
    <property type="entry name" value="HTH_CROC1"/>
    <property type="match status" value="1"/>
</dbReference>
<evidence type="ECO:0000313" key="4">
    <source>
        <dbReference type="Proteomes" id="UP000194439"/>
    </source>
</evidence>